<accession>A0A814BRN8</accession>
<gene>
    <name evidence="10" type="ORF">JYZ213_LOCUS12250</name>
</gene>
<dbReference type="InterPro" id="IPR001293">
    <property type="entry name" value="Znf_TRAF"/>
</dbReference>
<keyword evidence="4" id="KW-0677">Repeat</keyword>
<evidence type="ECO:0000256" key="1">
    <source>
        <dbReference type="ARBA" id="ARBA00022468"/>
    </source>
</evidence>
<keyword evidence="5 7" id="KW-0863">Zinc-finger</keyword>
<dbReference type="GO" id="GO:0005096">
    <property type="term" value="F:GTPase activator activity"/>
    <property type="evidence" value="ECO:0007669"/>
    <property type="project" value="UniProtKB-KW"/>
</dbReference>
<keyword evidence="8" id="KW-0175">Coiled coil</keyword>
<dbReference type="InterPro" id="IPR032675">
    <property type="entry name" value="LRR_dom_sf"/>
</dbReference>
<dbReference type="PANTHER" id="PTHR24113:SF12">
    <property type="entry name" value="RAN GTPASE-ACTIVATING PROTEIN 1"/>
    <property type="match status" value="1"/>
</dbReference>
<dbReference type="Gene3D" id="3.80.10.10">
    <property type="entry name" value="Ribonuclease Inhibitor"/>
    <property type="match status" value="4"/>
</dbReference>
<feature type="domain" description="TRAF-type" evidence="9">
    <location>
        <begin position="517"/>
        <end position="552"/>
    </location>
</feature>
<feature type="zinc finger region" description="TRAF-type" evidence="7">
    <location>
        <begin position="517"/>
        <end position="552"/>
    </location>
</feature>
<evidence type="ECO:0000259" key="9">
    <source>
        <dbReference type="PROSITE" id="PS50145"/>
    </source>
</evidence>
<dbReference type="GO" id="GO:0048471">
    <property type="term" value="C:perinuclear region of cytoplasm"/>
    <property type="evidence" value="ECO:0007669"/>
    <property type="project" value="TreeGrafter"/>
</dbReference>
<dbReference type="Pfam" id="PF13516">
    <property type="entry name" value="LRR_6"/>
    <property type="match status" value="6"/>
</dbReference>
<feature type="coiled-coil region" evidence="8">
    <location>
        <begin position="132"/>
        <end position="180"/>
    </location>
</feature>
<evidence type="ECO:0000256" key="8">
    <source>
        <dbReference type="SAM" id="Coils"/>
    </source>
</evidence>
<dbReference type="SUPFAM" id="SSF52047">
    <property type="entry name" value="RNI-like"/>
    <property type="match status" value="2"/>
</dbReference>
<feature type="domain" description="TRAF-type" evidence="9">
    <location>
        <begin position="81"/>
        <end position="116"/>
    </location>
</feature>
<dbReference type="EMBL" id="CAJNOG010000094">
    <property type="protein sequence ID" value="CAF0932454.1"/>
    <property type="molecule type" value="Genomic_DNA"/>
</dbReference>
<dbReference type="SUPFAM" id="SSF49599">
    <property type="entry name" value="TRAF domain-like"/>
    <property type="match status" value="2"/>
</dbReference>
<feature type="coiled-coil region" evidence="8">
    <location>
        <begin position="568"/>
        <end position="616"/>
    </location>
</feature>
<name>A0A814BRN8_9BILA</name>
<sequence>MRGECPKTHILCKAVSNKCTWSGCRDELSDHLKTCAYTIRPPPVEEITFCDEEISIQAKPDDTGCKQCGNTTIKTKALKYHMRAECPKTPILCPAVSNQCTWSGYRDELNDHLKTCAYKIRRPRVIEIISRNEHLSTQVDQYKDRIKKLEIEAVEANKIITRLQEQCNEYEDRIKQLINESKGLVPYRNVELQDFIEKCQLRLTVDLRSRRLNDRDMEIVVDEAMNKKQCKRLLLDQNKISSEGASIIADGLKDNTTLETLNLEKNSIGDKGVKSLSNILLTKNSSLQRLDINENNITNTGAQYLADLLKITTNLTWLGLHTNDIGDQGIELLVNTLAYHNRHLQVLDLCFNKSVTDKSVESLITMSFIRCSKCTWLGYCDQLSDHWKTCAYTTRPPRVKKKKSRKKQLSIQVKPEYTQCTQCGNTTIEISDLEYHMRGECPKTHILCKAVSNKCTWSGCREELSDHLQICAYTTRTPPVNENISCNEEISIQAKPEDIGCKQCGDTTIKTKALKYHMRAECPKTPILCPAVSNQCTWSGYRDELNDHLKTCAYKIRRPRVIEIMSRNEHLSTQVDQYKDRIKKLEIEAVEANKTIARLQEQCNEYEDRIKQLINESQGLVPYRNVELQDFIEKCQLRLTVDLRSRRLNDRDMEIVVDEAMNKKQCKRLLLDQNKISSEGASIIANGLKDNTTLETLNLEKNSIGDQGVKSLSNVLLTKNLTLQRLDINENNITNIGAQYLAELLKITTNLTWLGLHTNDIGDQGIELLANTLAYHNRHLQVLDLCFNKSVTDKSVESLITMVKHNRSLKRFHMYGCNLSESGRDRIRLEAKSNTILQLLEI</sequence>
<evidence type="ECO:0000256" key="6">
    <source>
        <dbReference type="ARBA" id="ARBA00022833"/>
    </source>
</evidence>
<dbReference type="GO" id="GO:0031267">
    <property type="term" value="F:small GTPase binding"/>
    <property type="evidence" value="ECO:0007669"/>
    <property type="project" value="TreeGrafter"/>
</dbReference>
<evidence type="ECO:0000256" key="2">
    <source>
        <dbReference type="ARBA" id="ARBA00022614"/>
    </source>
</evidence>
<protein>
    <recommendedName>
        <fullName evidence="9">TRAF-type domain-containing protein</fullName>
    </recommendedName>
</protein>
<evidence type="ECO:0000256" key="3">
    <source>
        <dbReference type="ARBA" id="ARBA00022723"/>
    </source>
</evidence>
<evidence type="ECO:0000256" key="4">
    <source>
        <dbReference type="ARBA" id="ARBA00022737"/>
    </source>
</evidence>
<organism evidence="10 11">
    <name type="scientific">Adineta steineri</name>
    <dbReference type="NCBI Taxonomy" id="433720"/>
    <lineage>
        <taxon>Eukaryota</taxon>
        <taxon>Metazoa</taxon>
        <taxon>Spiralia</taxon>
        <taxon>Gnathifera</taxon>
        <taxon>Rotifera</taxon>
        <taxon>Eurotatoria</taxon>
        <taxon>Bdelloidea</taxon>
        <taxon>Adinetida</taxon>
        <taxon>Adinetidae</taxon>
        <taxon>Adineta</taxon>
    </lineage>
</organism>
<evidence type="ECO:0000256" key="7">
    <source>
        <dbReference type="PROSITE-ProRule" id="PRU00207"/>
    </source>
</evidence>
<proteinExistence type="predicted"/>
<feature type="zinc finger region" description="TRAF-type" evidence="7">
    <location>
        <begin position="81"/>
        <end position="116"/>
    </location>
</feature>
<keyword evidence="1" id="KW-0343">GTPase activation</keyword>
<dbReference type="Proteomes" id="UP000663845">
    <property type="component" value="Unassembled WGS sequence"/>
</dbReference>
<dbReference type="PANTHER" id="PTHR24113">
    <property type="entry name" value="RAN GTPASE-ACTIVATING PROTEIN 1"/>
    <property type="match status" value="1"/>
</dbReference>
<dbReference type="InterPro" id="IPR013083">
    <property type="entry name" value="Znf_RING/FYVE/PHD"/>
</dbReference>
<dbReference type="InterPro" id="IPR001611">
    <property type="entry name" value="Leu-rich_rpt"/>
</dbReference>
<dbReference type="PROSITE" id="PS50145">
    <property type="entry name" value="ZF_TRAF"/>
    <property type="match status" value="2"/>
</dbReference>
<comment type="caution">
    <text evidence="10">The sequence shown here is derived from an EMBL/GenBank/DDBJ whole genome shotgun (WGS) entry which is preliminary data.</text>
</comment>
<dbReference type="GO" id="GO:0005634">
    <property type="term" value="C:nucleus"/>
    <property type="evidence" value="ECO:0007669"/>
    <property type="project" value="TreeGrafter"/>
</dbReference>
<evidence type="ECO:0000256" key="5">
    <source>
        <dbReference type="ARBA" id="ARBA00022771"/>
    </source>
</evidence>
<dbReference type="GO" id="GO:0006913">
    <property type="term" value="P:nucleocytoplasmic transport"/>
    <property type="evidence" value="ECO:0007669"/>
    <property type="project" value="TreeGrafter"/>
</dbReference>
<evidence type="ECO:0000313" key="11">
    <source>
        <dbReference type="Proteomes" id="UP000663845"/>
    </source>
</evidence>
<dbReference type="InterPro" id="IPR027038">
    <property type="entry name" value="RanGap"/>
</dbReference>
<dbReference type="AlphaFoldDB" id="A0A814BRN8"/>
<keyword evidence="2" id="KW-0433">Leucine-rich repeat</keyword>
<evidence type="ECO:0000313" key="10">
    <source>
        <dbReference type="EMBL" id="CAF0932454.1"/>
    </source>
</evidence>
<reference evidence="10" key="1">
    <citation type="submission" date="2021-02" db="EMBL/GenBank/DDBJ databases">
        <authorList>
            <person name="Nowell W R."/>
        </authorList>
    </citation>
    <scope>NUCLEOTIDE SEQUENCE</scope>
</reference>
<dbReference type="Gene3D" id="3.30.40.10">
    <property type="entry name" value="Zinc/RING finger domain, C3HC4 (zinc finger)"/>
    <property type="match status" value="2"/>
</dbReference>
<dbReference type="SMART" id="SM00368">
    <property type="entry name" value="LRR_RI"/>
    <property type="match status" value="9"/>
</dbReference>
<dbReference type="GO" id="GO:0008270">
    <property type="term" value="F:zinc ion binding"/>
    <property type="evidence" value="ECO:0007669"/>
    <property type="project" value="UniProtKB-KW"/>
</dbReference>
<keyword evidence="6 7" id="KW-0862">Zinc</keyword>
<keyword evidence="3 7" id="KW-0479">Metal-binding</keyword>
<dbReference type="GO" id="GO:0005829">
    <property type="term" value="C:cytosol"/>
    <property type="evidence" value="ECO:0007669"/>
    <property type="project" value="TreeGrafter"/>
</dbReference>